<evidence type="ECO:0000313" key="1">
    <source>
        <dbReference type="EMBL" id="CAE0702782.1"/>
    </source>
</evidence>
<dbReference type="AlphaFoldDB" id="A0A7S4EBV2"/>
<reference evidence="2" key="2">
    <citation type="submission" date="2021-11" db="EMBL/GenBank/DDBJ databases">
        <authorList>
            <consortium name="Genoscope - CEA"/>
            <person name="William W."/>
        </authorList>
    </citation>
    <scope>NUCLEOTIDE SEQUENCE</scope>
</reference>
<dbReference type="EMBL" id="HBIW01021137">
    <property type="protein sequence ID" value="CAE0702782.1"/>
    <property type="molecule type" value="Transcribed_RNA"/>
</dbReference>
<accession>A0A7S4EBV2</accession>
<evidence type="ECO:0000313" key="2">
    <source>
        <dbReference type="EMBL" id="CAH0376161.1"/>
    </source>
</evidence>
<sequence length="278" mass="29763">MLVVRRAALAARHAIAKAPVAARSCFSTYTVTQVEQGDDAAWRKLLSDADFLAAVEDSDELAEAFVRRMDQQTVEISRLGTPEGNDPEIWTYAAHLFTHEDPAVLATARVAVWRDDGNAMIFQTAAASTAVPQEVLSRVVSTAKTEVENLASCDKIAGVARLDGSRSHCGRHGLCAWVRETKAWERFEEPERSAVEAIATNTPRPGHSVLGKGTFEAAKEAWTTLALGFADRAEVGEAAIFRGAGAKLAGINWLHDTSPAALEGSGGATAAFHFESDS</sequence>
<reference evidence="1" key="1">
    <citation type="submission" date="2021-01" db="EMBL/GenBank/DDBJ databases">
        <authorList>
            <person name="Corre E."/>
            <person name="Pelletier E."/>
            <person name="Niang G."/>
            <person name="Scheremetjew M."/>
            <person name="Finn R."/>
            <person name="Kale V."/>
            <person name="Holt S."/>
            <person name="Cochrane G."/>
            <person name="Meng A."/>
            <person name="Brown T."/>
            <person name="Cohen L."/>
        </authorList>
    </citation>
    <scope>NUCLEOTIDE SEQUENCE</scope>
    <source>
        <strain evidence="1">CCMP1756</strain>
    </source>
</reference>
<dbReference type="EMBL" id="CAKKNE010000005">
    <property type="protein sequence ID" value="CAH0376161.1"/>
    <property type="molecule type" value="Genomic_DNA"/>
</dbReference>
<organism evidence="1">
    <name type="scientific">Pelagomonas calceolata</name>
    <dbReference type="NCBI Taxonomy" id="35677"/>
    <lineage>
        <taxon>Eukaryota</taxon>
        <taxon>Sar</taxon>
        <taxon>Stramenopiles</taxon>
        <taxon>Ochrophyta</taxon>
        <taxon>Pelagophyceae</taxon>
        <taxon>Pelagomonadales</taxon>
        <taxon>Pelagomonadaceae</taxon>
        <taxon>Pelagomonas</taxon>
    </lineage>
</organism>
<protein>
    <submittedName>
        <fullName evidence="1">Uncharacterized protein</fullName>
    </submittedName>
</protein>
<dbReference type="Proteomes" id="UP000789595">
    <property type="component" value="Unassembled WGS sequence"/>
</dbReference>
<name>A0A7S4EBV2_9STRA</name>
<proteinExistence type="predicted"/>
<gene>
    <name evidence="1" type="ORF">PCAL00307_LOCUS18227</name>
    <name evidence="2" type="ORF">PECAL_5P07250</name>
</gene>
<dbReference type="OrthoDB" id="38325at2759"/>
<evidence type="ECO:0000313" key="3">
    <source>
        <dbReference type="Proteomes" id="UP000789595"/>
    </source>
</evidence>
<keyword evidence="3" id="KW-1185">Reference proteome</keyword>